<dbReference type="GO" id="GO:0006355">
    <property type="term" value="P:regulation of DNA-templated transcription"/>
    <property type="evidence" value="ECO:0007669"/>
    <property type="project" value="InterPro"/>
</dbReference>
<dbReference type="EMBL" id="AUPZ01000013">
    <property type="protein sequence ID" value="EQB35596.1"/>
    <property type="molecule type" value="Genomic_DNA"/>
</dbReference>
<dbReference type="OrthoDB" id="15486at2"/>
<dbReference type="Proteomes" id="UP000015520">
    <property type="component" value="Unassembled WGS sequence"/>
</dbReference>
<dbReference type="SUPFAM" id="SSF47598">
    <property type="entry name" value="Ribbon-helix-helix"/>
    <property type="match status" value="1"/>
</dbReference>
<organism evidence="1 2">
    <name type="scientific">Sulfurimonas hongkongensis</name>
    <dbReference type="NCBI Taxonomy" id="1172190"/>
    <lineage>
        <taxon>Bacteria</taxon>
        <taxon>Pseudomonadati</taxon>
        <taxon>Campylobacterota</taxon>
        <taxon>Epsilonproteobacteria</taxon>
        <taxon>Campylobacterales</taxon>
        <taxon>Sulfurimonadaceae</taxon>
        <taxon>Sulfurimonas</taxon>
    </lineage>
</organism>
<evidence type="ECO:0008006" key="3">
    <source>
        <dbReference type="Google" id="ProtNLM"/>
    </source>
</evidence>
<proteinExistence type="predicted"/>
<dbReference type="PATRIC" id="fig|1172190.3.peg.1926"/>
<dbReference type="RefSeq" id="WP_021288236.1">
    <property type="nucleotide sequence ID" value="NZ_AUPZ01000013.1"/>
</dbReference>
<name>T0JBZ7_9BACT</name>
<comment type="caution">
    <text evidence="1">The sequence shown here is derived from an EMBL/GenBank/DDBJ whole genome shotgun (WGS) entry which is preliminary data.</text>
</comment>
<evidence type="ECO:0000313" key="1">
    <source>
        <dbReference type="EMBL" id="EQB35596.1"/>
    </source>
</evidence>
<evidence type="ECO:0000313" key="2">
    <source>
        <dbReference type="Proteomes" id="UP000015520"/>
    </source>
</evidence>
<dbReference type="AlphaFoldDB" id="T0JBZ7"/>
<reference evidence="1 2" key="1">
    <citation type="submission" date="2013-07" db="EMBL/GenBank/DDBJ databases">
        <title>Sulfurimonas hongkongensis AST-10 Genome Sequencing.</title>
        <authorList>
            <person name="Cai L."/>
            <person name="Zhang T."/>
        </authorList>
    </citation>
    <scope>NUCLEOTIDE SEQUENCE [LARGE SCALE GENOMIC DNA]</scope>
    <source>
        <strain evidence="1 2">AST-10</strain>
    </source>
</reference>
<sequence>MSTVRLNITLPASVNEDINHYAKELNEKKSHIISSALDMYFDYLDIRVAEKRLNDNEPTISLEELRKELGL</sequence>
<dbReference type="InterPro" id="IPR010985">
    <property type="entry name" value="Ribbon_hlx_hlx"/>
</dbReference>
<dbReference type="eggNOG" id="ENOG5032FT4">
    <property type="taxonomic scope" value="Bacteria"/>
</dbReference>
<gene>
    <name evidence="1" type="ORF">M947_09955</name>
</gene>
<keyword evidence="2" id="KW-1185">Reference proteome</keyword>
<protein>
    <recommendedName>
        <fullName evidence="3">CopG family transcriptional regulator</fullName>
    </recommendedName>
</protein>
<dbReference type="STRING" id="1172190.M947_09955"/>
<accession>T0JBZ7</accession>